<evidence type="ECO:0000313" key="3">
    <source>
        <dbReference type="EMBL" id="EJQ49182.1"/>
    </source>
</evidence>
<sequence>MDKQSRTISVKVNGTEAKYEEKKKDEFDWMVVESERLKNVVPFQKAKLVSKEKKRKKWSNTIIAIVATAIVIGTAFGMGMLHLLKGQGTTGGSEVTASKQMGNEVSKVGGTAEQTPAPKEEKQKAQVGTSLDPMKLFFVQGGIYSSEEKGQAALEEWKGNGGVAALKPSGDKYALVVGITSDEQAVNQLIDQYKQDGVSVLKKNWDITDKALLKNDKEVGMFLAKVQPLYTHLTKYASSVQTNGKSNPKDIEAIEKEWKAIEKEAKSMKREDAKKLYTYTSIAVQTIKEGKGDKESVAKLNQVIIDGLLSYEKMVSQKVKQ</sequence>
<evidence type="ECO:0008006" key="5">
    <source>
        <dbReference type="Google" id="ProtNLM"/>
    </source>
</evidence>
<accession>J8B1T9</accession>
<evidence type="ECO:0000256" key="1">
    <source>
        <dbReference type="SAM" id="MobiDB-lite"/>
    </source>
</evidence>
<comment type="caution">
    <text evidence="3">The sequence shown here is derived from an EMBL/GenBank/DDBJ whole genome shotgun (WGS) entry which is preliminary data.</text>
</comment>
<proteinExistence type="predicted"/>
<dbReference type="RefSeq" id="WP_002199261.1">
    <property type="nucleotide sequence ID" value="NZ_JH791996.1"/>
</dbReference>
<name>J8B1T9_BACCE</name>
<keyword evidence="2" id="KW-0472">Membrane</keyword>
<dbReference type="Proteomes" id="UP000006600">
    <property type="component" value="Unassembled WGS sequence"/>
</dbReference>
<dbReference type="PATRIC" id="fig|1053189.3.peg.1005"/>
<feature type="region of interest" description="Disordered" evidence="1">
    <location>
        <begin position="102"/>
        <end position="126"/>
    </location>
</feature>
<keyword evidence="2" id="KW-1133">Transmembrane helix</keyword>
<dbReference type="HOGENOM" id="CLU_867798_0_0_9"/>
<reference evidence="3 4" key="1">
    <citation type="submission" date="2012-04" db="EMBL/GenBank/DDBJ databases">
        <title>The Genome Sequence of Bacillus cereus BAG5X1-1.</title>
        <authorList>
            <consortium name="The Broad Institute Genome Sequencing Platform"/>
            <consortium name="The Broad Institute Genome Sequencing Center for Infectious Disease"/>
            <person name="Feldgarden M."/>
            <person name="Van der Auwera G.A."/>
            <person name="Mahillon J."/>
            <person name="Duprez V."/>
            <person name="Timmery S."/>
            <person name="Mattelet C."/>
            <person name="Dierick K."/>
            <person name="Sun M."/>
            <person name="Yu Z."/>
            <person name="Zhu L."/>
            <person name="Hu X."/>
            <person name="Shank E.B."/>
            <person name="Swiecicka I."/>
            <person name="Hansen B.M."/>
            <person name="Andrup L."/>
            <person name="Young S.K."/>
            <person name="Zeng Q."/>
            <person name="Gargeya S."/>
            <person name="Fitzgerald M."/>
            <person name="Haas B."/>
            <person name="Abouelleil A."/>
            <person name="Alvarado L."/>
            <person name="Arachchi H.M."/>
            <person name="Berlin A."/>
            <person name="Chapman S.B."/>
            <person name="Goldberg J."/>
            <person name="Griggs A."/>
            <person name="Gujja S."/>
            <person name="Hansen M."/>
            <person name="Howarth C."/>
            <person name="Imamovic A."/>
            <person name="Larimer J."/>
            <person name="McCowen C."/>
            <person name="Montmayeur A."/>
            <person name="Murphy C."/>
            <person name="Neiman D."/>
            <person name="Pearson M."/>
            <person name="Priest M."/>
            <person name="Roberts A."/>
            <person name="Saif S."/>
            <person name="Shea T."/>
            <person name="Sisk P."/>
            <person name="Sykes S."/>
            <person name="Wortman J."/>
            <person name="Nusbaum C."/>
            <person name="Birren B."/>
        </authorList>
    </citation>
    <scope>NUCLEOTIDE SEQUENCE [LARGE SCALE GENOMIC DNA]</scope>
    <source>
        <strain evidence="3 4">BAG5X1-1</strain>
    </source>
</reference>
<gene>
    <name evidence="3" type="ORF">IEE_00992</name>
</gene>
<evidence type="ECO:0000313" key="4">
    <source>
        <dbReference type="Proteomes" id="UP000006600"/>
    </source>
</evidence>
<dbReference type="EMBL" id="AHDJ01000016">
    <property type="protein sequence ID" value="EJQ49182.1"/>
    <property type="molecule type" value="Genomic_DNA"/>
</dbReference>
<feature type="transmembrane region" description="Helical" evidence="2">
    <location>
        <begin position="61"/>
        <end position="84"/>
    </location>
</feature>
<protein>
    <recommendedName>
        <fullName evidence="5">Stage II sporulation protein B</fullName>
    </recommendedName>
</protein>
<evidence type="ECO:0000256" key="2">
    <source>
        <dbReference type="SAM" id="Phobius"/>
    </source>
</evidence>
<dbReference type="AlphaFoldDB" id="J8B1T9"/>
<keyword evidence="2" id="KW-0812">Transmembrane</keyword>
<organism evidence="3 4">
    <name type="scientific">Bacillus cereus BAG5X1-1</name>
    <dbReference type="NCBI Taxonomy" id="1053189"/>
    <lineage>
        <taxon>Bacteria</taxon>
        <taxon>Bacillati</taxon>
        <taxon>Bacillota</taxon>
        <taxon>Bacilli</taxon>
        <taxon>Bacillales</taxon>
        <taxon>Bacillaceae</taxon>
        <taxon>Bacillus</taxon>
        <taxon>Bacillus cereus group</taxon>
    </lineage>
</organism>